<feature type="region of interest" description="Disordered" evidence="1">
    <location>
        <begin position="74"/>
        <end position="98"/>
    </location>
</feature>
<feature type="compositionally biased region" description="Low complexity" evidence="1">
    <location>
        <begin position="162"/>
        <end position="174"/>
    </location>
</feature>
<feature type="compositionally biased region" description="Low complexity" evidence="1">
    <location>
        <begin position="126"/>
        <end position="151"/>
    </location>
</feature>
<comment type="caution">
    <text evidence="3">The sequence shown here is derived from an EMBL/GenBank/DDBJ whole genome shotgun (WGS) entry which is preliminary data.</text>
</comment>
<evidence type="ECO:0000313" key="3">
    <source>
        <dbReference type="EMBL" id="CAL8088103.1"/>
    </source>
</evidence>
<reference evidence="3 4" key="1">
    <citation type="submission" date="2024-08" db="EMBL/GenBank/DDBJ databases">
        <authorList>
            <person name="Cucini C."/>
            <person name="Frati F."/>
        </authorList>
    </citation>
    <scope>NUCLEOTIDE SEQUENCE [LARGE SCALE GENOMIC DNA]</scope>
</reference>
<evidence type="ECO:0000256" key="2">
    <source>
        <dbReference type="SAM" id="SignalP"/>
    </source>
</evidence>
<protein>
    <submittedName>
        <fullName evidence="3">Uncharacterized protein</fullName>
    </submittedName>
</protein>
<keyword evidence="4" id="KW-1185">Reference proteome</keyword>
<feature type="signal peptide" evidence="2">
    <location>
        <begin position="1"/>
        <end position="19"/>
    </location>
</feature>
<dbReference type="EMBL" id="CAXLJM020000022">
    <property type="protein sequence ID" value="CAL8088103.1"/>
    <property type="molecule type" value="Genomic_DNA"/>
</dbReference>
<accession>A0ABP1Q7Y5</accession>
<name>A0ABP1Q7Y5_9HEXA</name>
<sequence>MGKYSVLAISLAFLGVALAQKLPYSAKCNVSEVNGVRVDPCNSAELLFCQKYDEDTICRCADFDSQFHTYREELITTRPERSPKAGKGSKGSSQTTESPKKYNKVYACYSRVGGMCAFNKDNWQSLDSSSSSTTSTDTTTTEAETTLPSSTGSENVISSSATVTEGTLTNETTSATDAAKNQTLDLSKIPSCVQNAVCVQVSSFRENLMSSSFPQNIDDDPRLGVCDCESGYEKTTKDICVKVLKNGAPEKTVAGAVILAALVFNKIFAF</sequence>
<feature type="region of interest" description="Disordered" evidence="1">
    <location>
        <begin position="126"/>
        <end position="174"/>
    </location>
</feature>
<feature type="compositionally biased region" description="Basic and acidic residues" evidence="1">
    <location>
        <begin position="74"/>
        <end position="83"/>
    </location>
</feature>
<dbReference type="Proteomes" id="UP001642540">
    <property type="component" value="Unassembled WGS sequence"/>
</dbReference>
<evidence type="ECO:0000256" key="1">
    <source>
        <dbReference type="SAM" id="MobiDB-lite"/>
    </source>
</evidence>
<organism evidence="3 4">
    <name type="scientific">Orchesella dallaii</name>
    <dbReference type="NCBI Taxonomy" id="48710"/>
    <lineage>
        <taxon>Eukaryota</taxon>
        <taxon>Metazoa</taxon>
        <taxon>Ecdysozoa</taxon>
        <taxon>Arthropoda</taxon>
        <taxon>Hexapoda</taxon>
        <taxon>Collembola</taxon>
        <taxon>Entomobryomorpha</taxon>
        <taxon>Entomobryoidea</taxon>
        <taxon>Orchesellidae</taxon>
        <taxon>Orchesellinae</taxon>
        <taxon>Orchesella</taxon>
    </lineage>
</organism>
<feature type="chain" id="PRO_5047475716" evidence="2">
    <location>
        <begin position="20"/>
        <end position="270"/>
    </location>
</feature>
<keyword evidence="2" id="KW-0732">Signal</keyword>
<proteinExistence type="predicted"/>
<evidence type="ECO:0000313" key="4">
    <source>
        <dbReference type="Proteomes" id="UP001642540"/>
    </source>
</evidence>
<gene>
    <name evidence="3" type="ORF">ODALV1_LOCUS6948</name>
</gene>
<feature type="compositionally biased region" description="Polar residues" evidence="1">
    <location>
        <begin position="152"/>
        <end position="161"/>
    </location>
</feature>